<dbReference type="PIRSF" id="PIRSF003203">
    <property type="entry name" value="AzlD"/>
    <property type="match status" value="1"/>
</dbReference>
<feature type="transmembrane region" description="Helical" evidence="1">
    <location>
        <begin position="20"/>
        <end position="43"/>
    </location>
</feature>
<dbReference type="KEGG" id="crf:FRC0190_02396"/>
<reference evidence="2 3" key="1">
    <citation type="submission" date="2019-11" db="EMBL/GenBank/DDBJ databases">
        <authorList>
            <person name="Brisse S."/>
        </authorList>
    </citation>
    <scope>NUCLEOTIDE SEQUENCE [LARGE SCALE GENOMIC DNA]</scope>
    <source>
        <strain evidence="2">FRC0190</strain>
    </source>
</reference>
<keyword evidence="1" id="KW-0472">Membrane</keyword>
<sequence length="125" mass="13082">MNCPTNPLVLAGSAGLPDGVSLLSVFAVIIPVAIVTVLLRQIPFAAVRLLNGSPLMGLLAMTMPVGVMVVLVMYTLYGSLEAPGGLVAALIASIGTLVLHWWRRNPGLSIMGGTALYMVLVNLVW</sequence>
<name>A0A6I8MF38_9CORY</name>
<feature type="transmembrane region" description="Helical" evidence="1">
    <location>
        <begin position="55"/>
        <end position="77"/>
    </location>
</feature>
<gene>
    <name evidence="2" type="ORF">FRC0190_02396</name>
</gene>
<keyword evidence="1" id="KW-0812">Transmembrane</keyword>
<feature type="transmembrane region" description="Helical" evidence="1">
    <location>
        <begin position="83"/>
        <end position="102"/>
    </location>
</feature>
<dbReference type="InterPro" id="IPR008407">
    <property type="entry name" value="Brnchd-chn_aa_trnsp_AzlD"/>
</dbReference>
<dbReference type="AlphaFoldDB" id="A0A6I8MF38"/>
<proteinExistence type="predicted"/>
<evidence type="ECO:0000313" key="2">
    <source>
        <dbReference type="EMBL" id="VZH86494.1"/>
    </source>
</evidence>
<evidence type="ECO:0000256" key="1">
    <source>
        <dbReference type="SAM" id="Phobius"/>
    </source>
</evidence>
<dbReference type="RefSeq" id="WP_232053173.1">
    <property type="nucleotide sequence ID" value="NZ_LR738855.1"/>
</dbReference>
<dbReference type="EMBL" id="LR738855">
    <property type="protein sequence ID" value="VZH86494.1"/>
    <property type="molecule type" value="Genomic_DNA"/>
</dbReference>
<accession>A0A6I8MF38</accession>
<protein>
    <submittedName>
        <fullName evidence="2">Branched-chain amino acid ABC transporter permease</fullName>
    </submittedName>
</protein>
<organism evidence="2 3">
    <name type="scientific">Corynebacterium rouxii</name>
    <dbReference type="NCBI Taxonomy" id="2719119"/>
    <lineage>
        <taxon>Bacteria</taxon>
        <taxon>Bacillati</taxon>
        <taxon>Actinomycetota</taxon>
        <taxon>Actinomycetes</taxon>
        <taxon>Mycobacteriales</taxon>
        <taxon>Corynebacteriaceae</taxon>
        <taxon>Corynebacterium</taxon>
    </lineage>
</organism>
<keyword evidence="1" id="KW-1133">Transmembrane helix</keyword>
<dbReference type="Proteomes" id="UP000423525">
    <property type="component" value="Chromosome"/>
</dbReference>
<evidence type="ECO:0000313" key="3">
    <source>
        <dbReference type="Proteomes" id="UP000423525"/>
    </source>
</evidence>
<dbReference type="Pfam" id="PF05437">
    <property type="entry name" value="AzlD"/>
    <property type="match status" value="1"/>
</dbReference>